<sequence>MNTKVGIIKGEKEDEIRIKEAAEFIKAGGTVAFPTETVYGLGADALNAEAVEKIFKAKGRPQDNPLIIHVASKNIEAYAKEIPEVANRLIEKFWPGPLTIILRKKDIIPNVTSANLDSIGIRMPDNQIARKLIEFSNTTIAAPSANISGRPSPTDFQRCIEDLDGKIDYILGGDQSDIGVESTIVDCTINPPMVLRPGGITLEMLREIDSRIEIDKAIMQKPNKDLKPKAPGMKYRHYAPNAKVTIILGERKKTVEKIKEMVHYNIENSKKVCILTVEENAKEYTEGISIILGSGKELSTVARSLFEALRKCDDLKADVILAEGYEEKGFGVAIMNRLNKAAGFDVIEV</sequence>
<dbReference type="GO" id="GO:0005524">
    <property type="term" value="F:ATP binding"/>
    <property type="evidence" value="ECO:0007669"/>
    <property type="project" value="UniProtKB-UniRule"/>
</dbReference>
<feature type="binding site" evidence="14">
    <location>
        <position position="64"/>
    </location>
    <ligand>
        <name>ATP</name>
        <dbReference type="ChEBI" id="CHEBI:30616"/>
    </ligand>
</feature>
<organism evidence="16 17">
    <name type="scientific">Clostridium puniceum</name>
    <dbReference type="NCBI Taxonomy" id="29367"/>
    <lineage>
        <taxon>Bacteria</taxon>
        <taxon>Bacillati</taxon>
        <taxon>Bacillota</taxon>
        <taxon>Clostridia</taxon>
        <taxon>Eubacteriales</taxon>
        <taxon>Clostridiaceae</taxon>
        <taxon>Clostridium</taxon>
    </lineage>
</organism>
<feature type="binding site" evidence="14">
    <location>
        <position position="122"/>
    </location>
    <ligand>
        <name>L-threonine</name>
        <dbReference type="ChEBI" id="CHEBI:57926"/>
    </ligand>
</feature>
<evidence type="ECO:0000313" key="16">
    <source>
        <dbReference type="EMBL" id="OOM71064.1"/>
    </source>
</evidence>
<name>A0A1S8T0G8_9CLOT</name>
<dbReference type="InterPro" id="IPR017945">
    <property type="entry name" value="DHBP_synth_RibB-like_a/b_dom"/>
</dbReference>
<evidence type="ECO:0000313" key="17">
    <source>
        <dbReference type="Proteomes" id="UP000190890"/>
    </source>
</evidence>
<evidence type="ECO:0000256" key="12">
    <source>
        <dbReference type="ARBA" id="ARBA00048366"/>
    </source>
</evidence>
<evidence type="ECO:0000256" key="3">
    <source>
        <dbReference type="ARBA" id="ARBA00012584"/>
    </source>
</evidence>
<evidence type="ECO:0000256" key="7">
    <source>
        <dbReference type="ARBA" id="ARBA00022694"/>
    </source>
</evidence>
<feature type="binding site" evidence="14">
    <location>
        <position position="196"/>
    </location>
    <ligand>
        <name>ATP</name>
        <dbReference type="ChEBI" id="CHEBI:30616"/>
    </ligand>
</feature>
<feature type="binding site" evidence="14">
    <location>
        <position position="60"/>
    </location>
    <ligand>
        <name>ATP</name>
        <dbReference type="ChEBI" id="CHEBI:30616"/>
    </ligand>
</feature>
<evidence type="ECO:0000259" key="15">
    <source>
        <dbReference type="PROSITE" id="PS51163"/>
    </source>
</evidence>
<dbReference type="Proteomes" id="UP000190890">
    <property type="component" value="Unassembled WGS sequence"/>
</dbReference>
<dbReference type="Gene3D" id="3.90.870.10">
    <property type="entry name" value="DHBP synthase"/>
    <property type="match status" value="1"/>
</dbReference>
<dbReference type="GO" id="GO:0000049">
    <property type="term" value="F:tRNA binding"/>
    <property type="evidence" value="ECO:0007669"/>
    <property type="project" value="TreeGrafter"/>
</dbReference>
<dbReference type="Pfam" id="PF01300">
    <property type="entry name" value="Sua5_yciO_yrdC"/>
    <property type="match status" value="1"/>
</dbReference>
<comment type="function">
    <text evidence="13">Required for the formation of a threonylcarbamoyl group on adenosine at position 37 (t(6)A37) in tRNAs that read codons beginning with adenine.</text>
</comment>
<feature type="binding site" evidence="14">
    <location>
        <position position="144"/>
    </location>
    <ligand>
        <name>ATP</name>
        <dbReference type="ChEBI" id="CHEBI:30616"/>
    </ligand>
</feature>
<protein>
    <recommendedName>
        <fullName evidence="4 13">Threonylcarbamoyl-AMP synthase</fullName>
        <shortName evidence="13">TC-AMP synthase</shortName>
        <ecNumber evidence="3 13">2.7.7.87</ecNumber>
    </recommendedName>
    <alternativeName>
        <fullName evidence="11 13">L-threonylcarbamoyladenylate synthase</fullName>
    </alternativeName>
</protein>
<evidence type="ECO:0000256" key="14">
    <source>
        <dbReference type="PIRSR" id="PIRSR004930-1"/>
    </source>
</evidence>
<dbReference type="EC" id="2.7.7.87" evidence="3 13"/>
<dbReference type="GO" id="GO:0006450">
    <property type="term" value="P:regulation of translational fidelity"/>
    <property type="evidence" value="ECO:0007669"/>
    <property type="project" value="TreeGrafter"/>
</dbReference>
<dbReference type="FunFam" id="3.90.870.10:FF:000009">
    <property type="entry name" value="Threonylcarbamoyl-AMP synthase, putative"/>
    <property type="match status" value="1"/>
</dbReference>
<feature type="binding site" evidence="14">
    <location>
        <position position="238"/>
    </location>
    <ligand>
        <name>ATP</name>
        <dbReference type="ChEBI" id="CHEBI:30616"/>
    </ligand>
</feature>
<reference evidence="16 17" key="1">
    <citation type="submission" date="2016-05" db="EMBL/GenBank/DDBJ databases">
        <title>Microbial solvent formation.</title>
        <authorList>
            <person name="Poehlein A."/>
            <person name="Montoya Solano J.D."/>
            <person name="Flitsch S."/>
            <person name="Krabben P."/>
            <person name="Duerre P."/>
            <person name="Daniel R."/>
        </authorList>
    </citation>
    <scope>NUCLEOTIDE SEQUENCE [LARGE SCALE GENOMIC DNA]</scope>
    <source>
        <strain evidence="16 17">DSM 2619</strain>
    </source>
</reference>
<evidence type="ECO:0000256" key="6">
    <source>
        <dbReference type="ARBA" id="ARBA00022679"/>
    </source>
</evidence>
<gene>
    <name evidence="16" type="primary">ywlC</name>
    <name evidence="16" type="ORF">CLPUN_50560</name>
</gene>
<dbReference type="NCBIfam" id="TIGR00057">
    <property type="entry name" value="L-threonylcarbamoyladenylate synthase"/>
    <property type="match status" value="1"/>
</dbReference>
<comment type="catalytic activity">
    <reaction evidence="12 13">
        <text>L-threonine + hydrogencarbonate + ATP = L-threonylcarbamoyladenylate + diphosphate + H2O</text>
        <dbReference type="Rhea" id="RHEA:36407"/>
        <dbReference type="ChEBI" id="CHEBI:15377"/>
        <dbReference type="ChEBI" id="CHEBI:17544"/>
        <dbReference type="ChEBI" id="CHEBI:30616"/>
        <dbReference type="ChEBI" id="CHEBI:33019"/>
        <dbReference type="ChEBI" id="CHEBI:57926"/>
        <dbReference type="ChEBI" id="CHEBI:73682"/>
        <dbReference type="EC" id="2.7.7.87"/>
    </reaction>
</comment>
<dbReference type="PANTHER" id="PTHR17490">
    <property type="entry name" value="SUA5"/>
    <property type="match status" value="1"/>
</dbReference>
<evidence type="ECO:0000256" key="2">
    <source>
        <dbReference type="ARBA" id="ARBA00007663"/>
    </source>
</evidence>
<keyword evidence="10 13" id="KW-0067">ATP-binding</keyword>
<accession>A0A1S8T0G8</accession>
<dbReference type="GO" id="GO:0061710">
    <property type="term" value="F:L-threonylcarbamoyladenylate synthase"/>
    <property type="evidence" value="ECO:0007669"/>
    <property type="project" value="UniProtKB-EC"/>
</dbReference>
<evidence type="ECO:0000256" key="10">
    <source>
        <dbReference type="ARBA" id="ARBA00022840"/>
    </source>
</evidence>
<dbReference type="InterPro" id="IPR006070">
    <property type="entry name" value="Sua5-like_dom"/>
</dbReference>
<dbReference type="GO" id="GO:0005737">
    <property type="term" value="C:cytoplasm"/>
    <property type="evidence" value="ECO:0007669"/>
    <property type="project" value="UniProtKB-SubCell"/>
</dbReference>
<feature type="binding site" evidence="14">
    <location>
        <position position="182"/>
    </location>
    <ligand>
        <name>L-threonine</name>
        <dbReference type="ChEBI" id="CHEBI:57926"/>
    </ligand>
</feature>
<evidence type="ECO:0000256" key="9">
    <source>
        <dbReference type="ARBA" id="ARBA00022741"/>
    </source>
</evidence>
<keyword evidence="8 13" id="KW-0548">Nucleotidyltransferase</keyword>
<dbReference type="InterPro" id="IPR005145">
    <property type="entry name" value="Sua5_C"/>
</dbReference>
<comment type="subcellular location">
    <subcellularLocation>
        <location evidence="1 13">Cytoplasm</location>
    </subcellularLocation>
</comment>
<keyword evidence="6 13" id="KW-0808">Transferase</keyword>
<dbReference type="OrthoDB" id="9814580at2"/>
<comment type="caution">
    <text evidence="16">The sequence shown here is derived from an EMBL/GenBank/DDBJ whole genome shotgun (WGS) entry which is preliminary data.</text>
</comment>
<dbReference type="EMBL" id="LZZM01000234">
    <property type="protein sequence ID" value="OOM71064.1"/>
    <property type="molecule type" value="Genomic_DNA"/>
</dbReference>
<evidence type="ECO:0000256" key="13">
    <source>
        <dbReference type="PIRNR" id="PIRNR004930"/>
    </source>
</evidence>
<comment type="similarity">
    <text evidence="2 13">Belongs to the SUA5 family.</text>
</comment>
<dbReference type="FunFam" id="3.40.50.11030:FF:000001">
    <property type="entry name" value="Threonylcarbamoyl-AMP synthase"/>
    <property type="match status" value="1"/>
</dbReference>
<feature type="binding site" evidence="14">
    <location>
        <position position="37"/>
    </location>
    <ligand>
        <name>L-threonine</name>
        <dbReference type="ChEBI" id="CHEBI:57926"/>
    </ligand>
</feature>
<dbReference type="PANTHER" id="PTHR17490:SF16">
    <property type="entry name" value="THREONYLCARBAMOYL-AMP SYNTHASE"/>
    <property type="match status" value="1"/>
</dbReference>
<dbReference type="InterPro" id="IPR010923">
    <property type="entry name" value="T(6)A37_SUA5"/>
</dbReference>
<dbReference type="PROSITE" id="PS51163">
    <property type="entry name" value="YRDC"/>
    <property type="match status" value="1"/>
</dbReference>
<dbReference type="Gene3D" id="3.40.50.11030">
    <property type="entry name" value="Threonylcarbamoyl-AMP synthase, C-terminal domain"/>
    <property type="match status" value="1"/>
</dbReference>
<feature type="domain" description="YrdC-like" evidence="15">
    <location>
        <begin position="15"/>
        <end position="200"/>
    </location>
</feature>
<dbReference type="RefSeq" id="WP_077849946.1">
    <property type="nucleotide sequence ID" value="NZ_LZZM01000234.1"/>
</dbReference>
<keyword evidence="17" id="KW-1185">Reference proteome</keyword>
<feature type="binding site" evidence="14">
    <location>
        <position position="69"/>
    </location>
    <ligand>
        <name>L-threonine</name>
        <dbReference type="ChEBI" id="CHEBI:57926"/>
    </ligand>
</feature>
<feature type="binding site" evidence="14">
    <location>
        <position position="142"/>
    </location>
    <ligand>
        <name>L-threonine</name>
        <dbReference type="ChEBI" id="CHEBI:57926"/>
    </ligand>
</feature>
<dbReference type="Pfam" id="PF03481">
    <property type="entry name" value="Sua5_C"/>
    <property type="match status" value="1"/>
</dbReference>
<feature type="binding site" evidence="14">
    <location>
        <position position="152"/>
    </location>
    <ligand>
        <name>ATP</name>
        <dbReference type="ChEBI" id="CHEBI:30616"/>
    </ligand>
</feature>
<evidence type="ECO:0000256" key="11">
    <source>
        <dbReference type="ARBA" id="ARBA00029774"/>
    </source>
</evidence>
<keyword evidence="7 13" id="KW-0819">tRNA processing</keyword>
<evidence type="ECO:0000256" key="1">
    <source>
        <dbReference type="ARBA" id="ARBA00004496"/>
    </source>
</evidence>
<keyword evidence="5 13" id="KW-0963">Cytoplasm</keyword>
<evidence type="ECO:0000256" key="8">
    <source>
        <dbReference type="ARBA" id="ARBA00022695"/>
    </source>
</evidence>
<evidence type="ECO:0000256" key="4">
    <source>
        <dbReference type="ARBA" id="ARBA00015492"/>
    </source>
</evidence>
<dbReference type="InterPro" id="IPR038385">
    <property type="entry name" value="Sua5/YwlC_C"/>
</dbReference>
<proteinExistence type="inferred from homology"/>
<dbReference type="STRING" id="29367.CLPUN_50560"/>
<dbReference type="SUPFAM" id="SSF55821">
    <property type="entry name" value="YrdC/RibB"/>
    <property type="match status" value="1"/>
</dbReference>
<dbReference type="AlphaFoldDB" id="A0A1S8T0G8"/>
<dbReference type="GO" id="GO:0008033">
    <property type="term" value="P:tRNA processing"/>
    <property type="evidence" value="ECO:0007669"/>
    <property type="project" value="UniProtKB-KW"/>
</dbReference>
<dbReference type="PIRSF" id="PIRSF004930">
    <property type="entry name" value="Tln_factor_SUA5"/>
    <property type="match status" value="1"/>
</dbReference>
<dbReference type="InterPro" id="IPR050156">
    <property type="entry name" value="TC-AMP_synthase_SUA5"/>
</dbReference>
<evidence type="ECO:0000256" key="5">
    <source>
        <dbReference type="ARBA" id="ARBA00022490"/>
    </source>
</evidence>
<keyword evidence="9 13" id="KW-0547">Nucleotide-binding</keyword>
<dbReference type="GO" id="GO:0003725">
    <property type="term" value="F:double-stranded RNA binding"/>
    <property type="evidence" value="ECO:0007669"/>
    <property type="project" value="UniProtKB-UniRule"/>
</dbReference>